<accession>A0A1A0HJE5</accession>
<feature type="domain" description="HIG1" evidence="6">
    <location>
        <begin position="88"/>
        <end position="179"/>
    </location>
</feature>
<dbReference type="GO" id="GO:0005739">
    <property type="term" value="C:mitochondrion"/>
    <property type="evidence" value="ECO:0007669"/>
    <property type="project" value="UniProtKB-SubCell"/>
</dbReference>
<evidence type="ECO:0000259" key="6">
    <source>
        <dbReference type="PROSITE" id="PS51503"/>
    </source>
</evidence>
<evidence type="ECO:0000256" key="3">
    <source>
        <dbReference type="ARBA" id="ARBA00022989"/>
    </source>
</evidence>
<evidence type="ECO:0000256" key="2">
    <source>
        <dbReference type="ARBA" id="ARBA00022692"/>
    </source>
</evidence>
<dbReference type="EMBL" id="LXTC01000001">
    <property type="protein sequence ID" value="OBA24135.1"/>
    <property type="molecule type" value="Genomic_DNA"/>
</dbReference>
<evidence type="ECO:0000256" key="1">
    <source>
        <dbReference type="ARBA" id="ARBA00004173"/>
    </source>
</evidence>
<dbReference type="GeneID" id="30028621"/>
<protein>
    <recommendedName>
        <fullName evidence="6">HIG1 domain-containing protein</fullName>
    </recommendedName>
</protein>
<evidence type="ECO:0000256" key="5">
    <source>
        <dbReference type="SAM" id="Phobius"/>
    </source>
</evidence>
<sequence length="207" mass="23545">MKIIDREEKEAHAAHVMAEGFRGMFYGSIISAGLFAYLKTRHPARFAKFNTSIKACVLIMPTISLAAFYADDGSLEFDKKMYSAGHTNKQVLEQYREWKNMPASDRIVTLLSTHKYKIILASWAASMYGSWKLVNRDKIMTAPQKLVQARMYAQAITVVLLLATMVLAMKEEEVKSHQPAPLPEWRRVLIDREAAAMESQREEVTAE</sequence>
<organism evidence="7 8">
    <name type="scientific">Metschnikowia bicuspidata var. bicuspidata NRRL YB-4993</name>
    <dbReference type="NCBI Taxonomy" id="869754"/>
    <lineage>
        <taxon>Eukaryota</taxon>
        <taxon>Fungi</taxon>
        <taxon>Dikarya</taxon>
        <taxon>Ascomycota</taxon>
        <taxon>Saccharomycotina</taxon>
        <taxon>Pichiomycetes</taxon>
        <taxon>Metschnikowiaceae</taxon>
        <taxon>Metschnikowia</taxon>
    </lineage>
</organism>
<feature type="transmembrane region" description="Helical" evidence="5">
    <location>
        <begin position="20"/>
        <end position="39"/>
    </location>
</feature>
<evidence type="ECO:0000313" key="7">
    <source>
        <dbReference type="EMBL" id="OBA24135.1"/>
    </source>
</evidence>
<dbReference type="GO" id="GO:0033617">
    <property type="term" value="P:mitochondrial respiratory chain complex IV assembly"/>
    <property type="evidence" value="ECO:0007669"/>
    <property type="project" value="TreeGrafter"/>
</dbReference>
<evidence type="ECO:0000256" key="4">
    <source>
        <dbReference type="ARBA" id="ARBA00023136"/>
    </source>
</evidence>
<name>A0A1A0HJE5_9ASCO</name>
<dbReference type="STRING" id="869754.A0A1A0HJE5"/>
<comment type="caution">
    <text evidence="7">The sequence shown here is derived from an EMBL/GenBank/DDBJ whole genome shotgun (WGS) entry which is preliminary data.</text>
</comment>
<feature type="transmembrane region" description="Helical" evidence="5">
    <location>
        <begin position="151"/>
        <end position="169"/>
    </location>
</feature>
<dbReference type="RefSeq" id="XP_018714616.1">
    <property type="nucleotide sequence ID" value="XM_018855645.1"/>
</dbReference>
<dbReference type="AlphaFoldDB" id="A0A1A0HJE5"/>
<feature type="transmembrane region" description="Helical" evidence="5">
    <location>
        <begin position="51"/>
        <end position="70"/>
    </location>
</feature>
<proteinExistence type="predicted"/>
<keyword evidence="8" id="KW-1185">Reference proteome</keyword>
<gene>
    <name evidence="7" type="ORF">METBIDRAFT_30473</name>
</gene>
<dbReference type="Pfam" id="PF04588">
    <property type="entry name" value="HIG_1_N"/>
    <property type="match status" value="1"/>
</dbReference>
<dbReference type="InterPro" id="IPR040153">
    <property type="entry name" value="Rcf2"/>
</dbReference>
<keyword evidence="3 5" id="KW-1133">Transmembrane helix</keyword>
<evidence type="ECO:0000313" key="8">
    <source>
        <dbReference type="Proteomes" id="UP000092555"/>
    </source>
</evidence>
<keyword evidence="2 5" id="KW-0812">Transmembrane</keyword>
<comment type="subcellular location">
    <subcellularLocation>
        <location evidence="1">Mitochondrion</location>
    </subcellularLocation>
</comment>
<dbReference type="Proteomes" id="UP000092555">
    <property type="component" value="Unassembled WGS sequence"/>
</dbReference>
<dbReference type="PANTHER" id="PTHR28018:SF3">
    <property type="entry name" value="RESPIRATORY SUPERCOMPLEX FACTOR 2, MITOCHONDRIAL"/>
    <property type="match status" value="1"/>
</dbReference>
<dbReference type="PROSITE" id="PS51503">
    <property type="entry name" value="HIG1"/>
    <property type="match status" value="1"/>
</dbReference>
<dbReference type="OrthoDB" id="1915122at2759"/>
<dbReference type="Gene3D" id="6.10.140.1320">
    <property type="match status" value="1"/>
</dbReference>
<dbReference type="InterPro" id="IPR007667">
    <property type="entry name" value="Hypoxia_induced_domain"/>
</dbReference>
<reference evidence="7 8" key="1">
    <citation type="submission" date="2016-05" db="EMBL/GenBank/DDBJ databases">
        <title>Comparative genomics of biotechnologically important yeasts.</title>
        <authorList>
            <consortium name="DOE Joint Genome Institute"/>
            <person name="Riley R."/>
            <person name="Haridas S."/>
            <person name="Wolfe K.H."/>
            <person name="Lopes M.R."/>
            <person name="Hittinger C.T."/>
            <person name="Goker M."/>
            <person name="Salamov A."/>
            <person name="Wisecaver J."/>
            <person name="Long T.M."/>
            <person name="Aerts A.L."/>
            <person name="Barry K."/>
            <person name="Choi C."/>
            <person name="Clum A."/>
            <person name="Coughlan A.Y."/>
            <person name="Deshpande S."/>
            <person name="Douglass A.P."/>
            <person name="Hanson S.J."/>
            <person name="Klenk H.-P."/>
            <person name="LaButti K."/>
            <person name="Lapidus A."/>
            <person name="Lindquist E."/>
            <person name="Lipzen A."/>
            <person name="Meier-kolthoff J.P."/>
            <person name="Ohm R.A."/>
            <person name="Otillar R.P."/>
            <person name="Pangilinan J."/>
            <person name="Peng Y."/>
            <person name="Rokas A."/>
            <person name="Rosa C.A."/>
            <person name="Scheuner C."/>
            <person name="Sibirny A.A."/>
            <person name="Slot J.C."/>
            <person name="Stielow J.B."/>
            <person name="Sun H."/>
            <person name="Kurtzman C.P."/>
            <person name="Blackwell M."/>
            <person name="Grigoriev I.V."/>
            <person name="Jeffries T.W."/>
        </authorList>
    </citation>
    <scope>NUCLEOTIDE SEQUENCE [LARGE SCALE GENOMIC DNA]</scope>
    <source>
        <strain evidence="7 8">NRRL YB-4993</strain>
    </source>
</reference>
<dbReference type="PANTHER" id="PTHR28018">
    <property type="entry name" value="RESPIRATORY SUPERCOMPLEX FACTOR 2, MITOCHONDRIAL"/>
    <property type="match status" value="1"/>
</dbReference>
<keyword evidence="4 5" id="KW-0472">Membrane</keyword>